<evidence type="ECO:0000256" key="4">
    <source>
        <dbReference type="ARBA" id="ARBA00023163"/>
    </source>
</evidence>
<comment type="caution">
    <text evidence="6">The sequence shown here is derived from an EMBL/GenBank/DDBJ whole genome shotgun (WGS) entry which is preliminary data.</text>
</comment>
<name>A0A7Y9DQX4_9ACTN</name>
<dbReference type="Gene3D" id="1.10.10.10">
    <property type="entry name" value="Winged helix-like DNA-binding domain superfamily/Winged helix DNA-binding domain"/>
    <property type="match status" value="1"/>
</dbReference>
<protein>
    <submittedName>
        <fullName evidence="6">DNA-binding transcriptional regulator LsrR (DeoR family)</fullName>
    </submittedName>
</protein>
<evidence type="ECO:0000259" key="5">
    <source>
        <dbReference type="Pfam" id="PF04198"/>
    </source>
</evidence>
<evidence type="ECO:0000313" key="6">
    <source>
        <dbReference type="EMBL" id="NYD25097.1"/>
    </source>
</evidence>
<dbReference type="GO" id="GO:0030246">
    <property type="term" value="F:carbohydrate binding"/>
    <property type="evidence" value="ECO:0007669"/>
    <property type="project" value="InterPro"/>
</dbReference>
<dbReference type="InterPro" id="IPR051054">
    <property type="entry name" value="SorC_transcr_regulators"/>
</dbReference>
<dbReference type="SUPFAM" id="SSF88659">
    <property type="entry name" value="Sigma3 and sigma4 domains of RNA polymerase sigma factors"/>
    <property type="match status" value="1"/>
</dbReference>
<keyword evidence="7" id="KW-1185">Reference proteome</keyword>
<evidence type="ECO:0000256" key="2">
    <source>
        <dbReference type="ARBA" id="ARBA00023015"/>
    </source>
</evidence>
<comment type="similarity">
    <text evidence="1">Belongs to the SorC transcriptional regulatory family.</text>
</comment>
<dbReference type="InterPro" id="IPR007324">
    <property type="entry name" value="Sugar-bd_dom_put"/>
</dbReference>
<reference evidence="6 7" key="1">
    <citation type="submission" date="2020-07" db="EMBL/GenBank/DDBJ databases">
        <title>Sequencing the genomes of 1000 actinobacteria strains.</title>
        <authorList>
            <person name="Klenk H.-P."/>
        </authorList>
    </citation>
    <scope>NUCLEOTIDE SEQUENCE [LARGE SCALE GENOMIC DNA]</scope>
    <source>
        <strain evidence="6 7">DSM 7487</strain>
    </source>
</reference>
<dbReference type="AlphaFoldDB" id="A0A7Y9DQX4"/>
<dbReference type="Gene3D" id="3.40.50.1360">
    <property type="match status" value="1"/>
</dbReference>
<dbReference type="Pfam" id="PF04198">
    <property type="entry name" value="Sugar-bind"/>
    <property type="match status" value="1"/>
</dbReference>
<dbReference type="InterPro" id="IPR036388">
    <property type="entry name" value="WH-like_DNA-bd_sf"/>
</dbReference>
<feature type="domain" description="Sugar-binding" evidence="5">
    <location>
        <begin position="58"/>
        <end position="322"/>
    </location>
</feature>
<accession>A0A7Y9DQX4</accession>
<dbReference type="SUPFAM" id="SSF100950">
    <property type="entry name" value="NagB/RpiA/CoA transferase-like"/>
    <property type="match status" value="1"/>
</dbReference>
<dbReference type="EMBL" id="JACCBB010000002">
    <property type="protein sequence ID" value="NYD25097.1"/>
    <property type="molecule type" value="Genomic_DNA"/>
</dbReference>
<evidence type="ECO:0000256" key="3">
    <source>
        <dbReference type="ARBA" id="ARBA00023125"/>
    </source>
</evidence>
<evidence type="ECO:0000313" key="7">
    <source>
        <dbReference type="Proteomes" id="UP000521922"/>
    </source>
</evidence>
<keyword evidence="4" id="KW-0804">Transcription</keyword>
<dbReference type="GO" id="GO:0003677">
    <property type="term" value="F:DNA binding"/>
    <property type="evidence" value="ECO:0007669"/>
    <property type="project" value="UniProtKB-KW"/>
</dbReference>
<dbReference type="Proteomes" id="UP000521922">
    <property type="component" value="Unassembled WGS sequence"/>
</dbReference>
<dbReference type="PANTHER" id="PTHR34294:SF1">
    <property type="entry name" value="TRANSCRIPTIONAL REGULATOR LSRR"/>
    <property type="match status" value="1"/>
</dbReference>
<gene>
    <name evidence="6" type="ORF">BJ968_004706</name>
</gene>
<keyword evidence="3 6" id="KW-0238">DNA-binding</keyword>
<dbReference type="InterPro" id="IPR037171">
    <property type="entry name" value="NagB/RpiA_transferase-like"/>
</dbReference>
<proteinExistence type="inferred from homology"/>
<sequence>MPQPVSPERLAQAAFWYYVQDLGQAEVARRLNTSRSNVSRLLRSAREKGIIRFEIVHPIQRDLLLEERLRARFGQDGVDEFIVAATSGEYFDAPSQETGMLAVARSAADWLGSKLLDGQTLGLFWGSTVRTVVDVARFEHRIDTHVVQLGGEWSDEPNRSGHNLVRDLAMKLGGRYTYFNAPAFAATAADAEALLSEPQVARSLDAARSADVCLVGVGAFPEGTTALFIERAHATTAEIEEAERANVVGQLAGRFFDAEGRQADIGLHRRLISLDLTEVRGVTTVAVAASGIGKAKAVRSAMRGKMVDVLICDQALATALLEVGDGAPT</sequence>
<evidence type="ECO:0000256" key="1">
    <source>
        <dbReference type="ARBA" id="ARBA00010466"/>
    </source>
</evidence>
<dbReference type="RefSeq" id="WP_179757275.1">
    <property type="nucleotide sequence ID" value="NZ_BAAAGN010000027.1"/>
</dbReference>
<dbReference type="InterPro" id="IPR013324">
    <property type="entry name" value="RNA_pol_sigma_r3/r4-like"/>
</dbReference>
<keyword evidence="2" id="KW-0805">Transcription regulation</keyword>
<organism evidence="6 7">
    <name type="scientific">Kineococcus aurantiacus</name>
    <dbReference type="NCBI Taxonomy" id="37633"/>
    <lineage>
        <taxon>Bacteria</taxon>
        <taxon>Bacillati</taxon>
        <taxon>Actinomycetota</taxon>
        <taxon>Actinomycetes</taxon>
        <taxon>Kineosporiales</taxon>
        <taxon>Kineosporiaceae</taxon>
        <taxon>Kineococcus</taxon>
    </lineage>
</organism>
<dbReference type="PANTHER" id="PTHR34294">
    <property type="entry name" value="TRANSCRIPTIONAL REGULATOR-RELATED"/>
    <property type="match status" value="1"/>
</dbReference>